<keyword evidence="5" id="KW-1185">Reference proteome</keyword>
<dbReference type="GO" id="GO:0004519">
    <property type="term" value="F:endonuclease activity"/>
    <property type="evidence" value="ECO:0007669"/>
    <property type="project" value="UniProtKB-KW"/>
</dbReference>
<keyword evidence="3" id="KW-0378">Hydrolase</keyword>
<dbReference type="SUPFAM" id="SSF52980">
    <property type="entry name" value="Restriction endonuclease-like"/>
    <property type="match status" value="1"/>
</dbReference>
<dbReference type="GO" id="GO:0016787">
    <property type="term" value="F:hydrolase activity"/>
    <property type="evidence" value="ECO:0007669"/>
    <property type="project" value="UniProtKB-KW"/>
</dbReference>
<dbReference type="InterPro" id="IPR011335">
    <property type="entry name" value="Restrct_endonuc-II-like"/>
</dbReference>
<evidence type="ECO:0000256" key="3">
    <source>
        <dbReference type="ARBA" id="ARBA00022801"/>
    </source>
</evidence>
<reference evidence="4 5" key="1">
    <citation type="submission" date="2007-08" db="EMBL/GenBank/DDBJ databases">
        <title>Complete sequence of Roseiflexus castenholzii DSM 13941.</title>
        <authorList>
            <consortium name="US DOE Joint Genome Institute"/>
            <person name="Copeland A."/>
            <person name="Lucas S."/>
            <person name="Lapidus A."/>
            <person name="Barry K."/>
            <person name="Glavina del Rio T."/>
            <person name="Dalin E."/>
            <person name="Tice H."/>
            <person name="Pitluck S."/>
            <person name="Thompson L.S."/>
            <person name="Brettin T."/>
            <person name="Bruce D."/>
            <person name="Detter J.C."/>
            <person name="Han C."/>
            <person name="Tapia R."/>
            <person name="Schmutz J."/>
            <person name="Larimer F."/>
            <person name="Land M."/>
            <person name="Hauser L."/>
            <person name="Kyrpides N."/>
            <person name="Mikhailova N."/>
            <person name="Bryant D.A."/>
            <person name="Hanada S."/>
            <person name="Tsukatani Y."/>
            <person name="Richardson P."/>
        </authorList>
    </citation>
    <scope>NUCLEOTIDE SEQUENCE [LARGE SCALE GENOMIC DNA]</scope>
    <source>
        <strain evidence="5">DSM 13941 / HLO8</strain>
    </source>
</reference>
<proteinExistence type="predicted"/>
<protein>
    <submittedName>
        <fullName evidence="4">Restriction endonuclease EcoRV</fullName>
    </submittedName>
</protein>
<dbReference type="GO" id="GO:0003677">
    <property type="term" value="F:DNA binding"/>
    <property type="evidence" value="ECO:0007669"/>
    <property type="project" value="InterPro"/>
</dbReference>
<dbReference type="InterPro" id="IPR037057">
    <property type="entry name" value="DNA_rep_MutH/T2_RE_sf"/>
</dbReference>
<evidence type="ECO:0000313" key="4">
    <source>
        <dbReference type="EMBL" id="ABU58320.1"/>
    </source>
</evidence>
<evidence type="ECO:0000313" key="5">
    <source>
        <dbReference type="Proteomes" id="UP000000263"/>
    </source>
</evidence>
<gene>
    <name evidence="4" type="ordered locus">Rcas_2237</name>
</gene>
<dbReference type="Proteomes" id="UP000000263">
    <property type="component" value="Chromosome"/>
</dbReference>
<keyword evidence="2 4" id="KW-0255">Endonuclease</keyword>
<dbReference type="eggNOG" id="ENOG502Z7I0">
    <property type="taxonomic scope" value="Bacteria"/>
</dbReference>
<evidence type="ECO:0000256" key="1">
    <source>
        <dbReference type="ARBA" id="ARBA00022722"/>
    </source>
</evidence>
<evidence type="ECO:0000256" key="2">
    <source>
        <dbReference type="ARBA" id="ARBA00022759"/>
    </source>
</evidence>
<dbReference type="Pfam" id="PF09233">
    <property type="entry name" value="Endonuc-EcoRV"/>
    <property type="match status" value="1"/>
</dbReference>
<dbReference type="RefSeq" id="WP_012120744.1">
    <property type="nucleotide sequence ID" value="NC_009767.1"/>
</dbReference>
<dbReference type="InterPro" id="IPR015314">
    <property type="entry name" value="Restrct_endonuc_II_EcoRV"/>
</dbReference>
<dbReference type="Gene3D" id="3.40.600.10">
    <property type="entry name" value="DNA mismatch repair MutH/Restriction endonuclease, type II"/>
    <property type="match status" value="1"/>
</dbReference>
<keyword evidence="1" id="KW-0540">Nuclease</keyword>
<dbReference type="REBASE" id="16061">
    <property type="entry name" value="Rca13941ORF2236P"/>
</dbReference>
<dbReference type="AlphaFoldDB" id="A7NLD7"/>
<dbReference type="KEGG" id="rca:Rcas_2237"/>
<sequence>MDKNNFLDALQKEVDTFNSAFSTPNGDWIIKGFIDIAKNIYTISADTKVISKIMELLLFPELAHFAEKHGLKMVLSEQQNFYPDISFVDDDGHRFALDLKSTYRVDSSRVNGMTLGAFTGYFRERNSTKNITFPYVSYSGHFVLGVIYSKTDDLIDERRRYTLDELERITSVIRDFQFFAQEKYRIASDRPGSGNTKNIGSVTEIDTLVNGSGSFASLGEDVFDDY</sequence>
<name>A7NLD7_ROSCS</name>
<accession>A7NLD7</accession>
<dbReference type="HOGENOM" id="CLU_085978_0_0_0"/>
<organism evidence="4 5">
    <name type="scientific">Roseiflexus castenholzii (strain DSM 13941 / HLO8)</name>
    <dbReference type="NCBI Taxonomy" id="383372"/>
    <lineage>
        <taxon>Bacteria</taxon>
        <taxon>Bacillati</taxon>
        <taxon>Chloroflexota</taxon>
        <taxon>Chloroflexia</taxon>
        <taxon>Chloroflexales</taxon>
        <taxon>Roseiflexineae</taxon>
        <taxon>Roseiflexaceae</taxon>
        <taxon>Roseiflexus</taxon>
    </lineage>
</organism>
<dbReference type="CDD" id="cd22323">
    <property type="entry name" value="EcoRV-like"/>
    <property type="match status" value="1"/>
</dbReference>
<dbReference type="EMBL" id="CP000804">
    <property type="protein sequence ID" value="ABU58320.1"/>
    <property type="molecule type" value="Genomic_DNA"/>
</dbReference>